<proteinExistence type="predicted"/>
<evidence type="ECO:0000259" key="1">
    <source>
        <dbReference type="PROSITE" id="PS51708"/>
    </source>
</evidence>
<dbReference type="InterPro" id="IPR038186">
    <property type="entry name" value="CHAD_dom_sf"/>
</dbReference>
<dbReference type="PANTHER" id="PTHR39339:SF1">
    <property type="entry name" value="CHAD DOMAIN-CONTAINING PROTEIN"/>
    <property type="match status" value="1"/>
</dbReference>
<reference evidence="2" key="1">
    <citation type="submission" date="2019-09" db="EMBL/GenBank/DDBJ databases">
        <title>Characterisation of the sponge microbiome using genome-centric metagenomics.</title>
        <authorList>
            <person name="Engelberts J.P."/>
            <person name="Robbins S.J."/>
            <person name="De Goeij J.M."/>
            <person name="Aranda M."/>
            <person name="Bell S.C."/>
            <person name="Webster N.S."/>
        </authorList>
    </citation>
    <scope>NUCLEOTIDE SEQUENCE</scope>
    <source>
        <strain evidence="2">SB0661_bin_32</strain>
    </source>
</reference>
<gene>
    <name evidence="2" type="ORF">F4X14_10730</name>
</gene>
<dbReference type="SMART" id="SM00880">
    <property type="entry name" value="CHAD"/>
    <property type="match status" value="1"/>
</dbReference>
<sequence length="314" mass="36707">MNFTLIPEEAPSDSLRRIAAEQIEGAIAQLQRKDDLNEGIHEARKHFKRVRALLRLARGALPAETYVSENRFFRDLGRQLSPVRDSAVYIETLDLIRNRYHAQLADEPFLRLRERMVSEHRAVLNEFTRDVQRQESLFHTLQGAQPRANNWKFYAGEFSLFRGGLRRIYGRGRSEKAAAFAQPSTERFHAWRKRVKYLWHHLQLLQPLWPAQIRVLVRDCDRLADRLGEEHDLAVLLETPVVQAMKDTDGQRADQLLTVVSRERERLRRAAIPLAQRIYVESAGRFVDRIEGYWLAYRPHTHFLPQGTTGRGER</sequence>
<dbReference type="AlphaFoldDB" id="A0A6B1D8F8"/>
<dbReference type="EMBL" id="VXMH01000055">
    <property type="protein sequence ID" value="MYC95437.1"/>
    <property type="molecule type" value="Genomic_DNA"/>
</dbReference>
<dbReference type="Gene3D" id="1.40.20.10">
    <property type="entry name" value="CHAD domain"/>
    <property type="match status" value="1"/>
</dbReference>
<dbReference type="InterPro" id="IPR007899">
    <property type="entry name" value="CHAD_dom"/>
</dbReference>
<name>A0A6B1D8F8_9CHLR</name>
<protein>
    <submittedName>
        <fullName evidence="2">CHAD domain-containing protein</fullName>
    </submittedName>
</protein>
<accession>A0A6B1D8F8</accession>
<feature type="domain" description="CHAD" evidence="1">
    <location>
        <begin position="8"/>
        <end position="284"/>
    </location>
</feature>
<comment type="caution">
    <text evidence="2">The sequence shown here is derived from an EMBL/GenBank/DDBJ whole genome shotgun (WGS) entry which is preliminary data.</text>
</comment>
<dbReference type="PANTHER" id="PTHR39339">
    <property type="entry name" value="SLR1444 PROTEIN"/>
    <property type="match status" value="1"/>
</dbReference>
<evidence type="ECO:0000313" key="2">
    <source>
        <dbReference type="EMBL" id="MYC95437.1"/>
    </source>
</evidence>
<organism evidence="2">
    <name type="scientific">Caldilineaceae bacterium SB0661_bin_32</name>
    <dbReference type="NCBI Taxonomy" id="2605255"/>
    <lineage>
        <taxon>Bacteria</taxon>
        <taxon>Bacillati</taxon>
        <taxon>Chloroflexota</taxon>
        <taxon>Caldilineae</taxon>
        <taxon>Caldilineales</taxon>
        <taxon>Caldilineaceae</taxon>
    </lineage>
</organism>
<dbReference type="PROSITE" id="PS51708">
    <property type="entry name" value="CHAD"/>
    <property type="match status" value="1"/>
</dbReference>
<dbReference type="Pfam" id="PF05235">
    <property type="entry name" value="CHAD"/>
    <property type="match status" value="1"/>
</dbReference>